<dbReference type="SUPFAM" id="SSF52540">
    <property type="entry name" value="P-loop containing nucleoside triphosphate hydrolases"/>
    <property type="match status" value="1"/>
</dbReference>
<dbReference type="InterPro" id="IPR011608">
    <property type="entry name" value="PRD"/>
</dbReference>
<dbReference type="Gene3D" id="3.40.50.300">
    <property type="entry name" value="P-loop containing nucleotide triphosphate hydrolases"/>
    <property type="match status" value="1"/>
</dbReference>
<dbReference type="OrthoDB" id="9765164at2"/>
<name>M1MMI0_9CLOT</name>
<keyword evidence="3" id="KW-0418">Kinase</keyword>
<protein>
    <submittedName>
        <fullName evidence="9">Transcriptional antiterminator</fullName>
    </submittedName>
</protein>
<dbReference type="Gene3D" id="1.10.1790.10">
    <property type="entry name" value="PRD domain"/>
    <property type="match status" value="2"/>
</dbReference>
<feature type="domain" description="PRD" evidence="8">
    <location>
        <begin position="431"/>
        <end position="536"/>
    </location>
</feature>
<dbReference type="KEGG" id="csr:Cspa_c53690"/>
<keyword evidence="1" id="KW-0808">Transferase</keyword>
<feature type="domain" description="PTS EIIA type-4" evidence="7">
    <location>
        <begin position="539"/>
        <end position="677"/>
    </location>
</feature>
<evidence type="ECO:0000256" key="2">
    <source>
        <dbReference type="ARBA" id="ARBA00022741"/>
    </source>
</evidence>
<evidence type="ECO:0000313" key="9">
    <source>
        <dbReference type="EMBL" id="AGF59114.1"/>
    </source>
</evidence>
<evidence type="ECO:0000313" key="10">
    <source>
        <dbReference type="Proteomes" id="UP000011728"/>
    </source>
</evidence>
<dbReference type="Pfam" id="PF00874">
    <property type="entry name" value="PRD"/>
    <property type="match status" value="2"/>
</dbReference>
<dbReference type="SUPFAM" id="SSF53062">
    <property type="entry name" value="PTS system fructose IIA component-like"/>
    <property type="match status" value="1"/>
</dbReference>
<dbReference type="CDD" id="cd00009">
    <property type="entry name" value="AAA"/>
    <property type="match status" value="1"/>
</dbReference>
<keyword evidence="10" id="KW-1185">Reference proteome</keyword>
<dbReference type="RefSeq" id="WP_015395421.1">
    <property type="nucleotide sequence ID" value="NC_020291.1"/>
</dbReference>
<sequence length="898" mass="101636">MAKKDLVYRKILQLNNPNGIDTKTLASLINMSRANLSHELNELCKEGKLSKSSGRPVLFFITNDENTPTESQLDLLAKTNTSLKDSIEQAKAAILYPPKGMNCLILGSTGVGKSMFASLMHNYALEMKVKPEDSPFIVFNCADYSNNPQLLTSQLFGVKKGAYTGAESDKTGLIEQADGGILFLDEIHRLPPEGQEALFIFLDTGTFRRIGDSEIRKSDVLIISATTEDPNSTLLNTFTRRIPIIINIPCLKDRTLDERLFLIKSFFKYESIRINKEIYVSLNSLRALLSYDCPNNIGQLKSDVQLLCAKAYSEFLTNQKTDVRVHSGMLPHYIKEGLYKEKEHRVLWNKLMSEEIEYFRFNGANEDTNTIFNNVDNTIYDFIENKLEKLKSLDISDIDIENILEKDIAKHFSKNNSEVSKEANKKNLLTIIDEGILDCFDEIIDYASQKLNITFDNNLYTAFALHINTLINRINNDKIIINTNLNKIKDLYPLEFSTAIEIKEIIENYINKSIPIDEAGYLTLFLIPDNTFNSMAQDKAKVILIAHGDSTATSMANVSSSLLGEDYVLPINAPIDVAPSKVLDQLKKCIENNPTSAGYLLLVDMGSLTTFADTIKKDLNVDIKVISLVSTLHVLEAARKALIGSSLDEIYNDVLMVNSYVEMHKNVSHTSENRDKILIITACLTGEGAAIAIKNFLLSNLRLNSDYFEIVCLNCLDKNYFKEKILNLQKENEILFIVSSFPVSSKIKQYTMYEVFDMDVLKELQAAIDSKTTMINIPKIIKENVNNIDGVELFNDVTKFLNLLETKLSIKLSEEVTVGIILHIAFVIGRLRNENNPAIYPERDNYIAEYIDLYTLIKENLGFVNNKYKIDICDDEICYLMKLLLNAEPKLKDKFKHK</sequence>
<dbReference type="Gene3D" id="3.40.50.510">
    <property type="entry name" value="Phosphotransferase system, mannose-type IIA component"/>
    <property type="match status" value="1"/>
</dbReference>
<dbReference type="PANTHER" id="PTHR32071">
    <property type="entry name" value="TRANSCRIPTIONAL REGULATORY PROTEIN"/>
    <property type="match status" value="1"/>
</dbReference>
<dbReference type="EMBL" id="CP004121">
    <property type="protein sequence ID" value="AGF59114.1"/>
    <property type="molecule type" value="Genomic_DNA"/>
</dbReference>
<dbReference type="PROSITE" id="PS51096">
    <property type="entry name" value="PTS_EIIA_TYPE_4"/>
    <property type="match status" value="1"/>
</dbReference>
<dbReference type="GO" id="GO:0003677">
    <property type="term" value="F:DNA binding"/>
    <property type="evidence" value="ECO:0007669"/>
    <property type="project" value="UniProtKB-KW"/>
</dbReference>
<dbReference type="CDD" id="cd00006">
    <property type="entry name" value="PTS_IIA_man"/>
    <property type="match status" value="1"/>
</dbReference>
<dbReference type="InterPro" id="IPR002078">
    <property type="entry name" value="Sigma_54_int"/>
</dbReference>
<dbReference type="InterPro" id="IPR036634">
    <property type="entry name" value="PRD_sf"/>
</dbReference>
<dbReference type="SMART" id="SM00382">
    <property type="entry name" value="AAA"/>
    <property type="match status" value="1"/>
</dbReference>
<evidence type="ECO:0000259" key="6">
    <source>
        <dbReference type="PROSITE" id="PS50045"/>
    </source>
</evidence>
<dbReference type="Pfam" id="PF00158">
    <property type="entry name" value="Sigma54_activat"/>
    <property type="match status" value="1"/>
</dbReference>
<feature type="domain" description="PRD" evidence="8">
    <location>
        <begin position="788"/>
        <end position="894"/>
    </location>
</feature>
<dbReference type="PROSITE" id="PS50045">
    <property type="entry name" value="SIGMA54_INTERACT_4"/>
    <property type="match status" value="1"/>
</dbReference>
<accession>M1MMI0</accession>
<dbReference type="GO" id="GO:0006355">
    <property type="term" value="P:regulation of DNA-templated transcription"/>
    <property type="evidence" value="ECO:0007669"/>
    <property type="project" value="InterPro"/>
</dbReference>
<evidence type="ECO:0000259" key="7">
    <source>
        <dbReference type="PROSITE" id="PS51096"/>
    </source>
</evidence>
<dbReference type="SUPFAM" id="SSF46785">
    <property type="entry name" value="Winged helix' DNA-binding domain"/>
    <property type="match status" value="1"/>
</dbReference>
<evidence type="ECO:0000256" key="5">
    <source>
        <dbReference type="ARBA" id="ARBA00023125"/>
    </source>
</evidence>
<dbReference type="InterPro" id="IPR003593">
    <property type="entry name" value="AAA+_ATPase"/>
</dbReference>
<keyword evidence="4" id="KW-0067">ATP-binding</keyword>
<dbReference type="Pfam" id="PF03610">
    <property type="entry name" value="EIIA-man"/>
    <property type="match status" value="1"/>
</dbReference>
<dbReference type="GO" id="GO:0009401">
    <property type="term" value="P:phosphoenolpyruvate-dependent sugar phosphotransferase system"/>
    <property type="evidence" value="ECO:0007669"/>
    <property type="project" value="InterPro"/>
</dbReference>
<reference evidence="9 10" key="1">
    <citation type="submission" date="2013-02" db="EMBL/GenBank/DDBJ databases">
        <title>Genome sequence of Clostridium saccharoperbutylacetonicum N1-4(HMT).</title>
        <authorList>
            <person name="Poehlein A."/>
            <person name="Daniel R."/>
        </authorList>
    </citation>
    <scope>NUCLEOTIDE SEQUENCE [LARGE SCALE GENOMIC DNA]</scope>
    <source>
        <strain evidence="10">N1-4(HMT)</strain>
    </source>
</reference>
<dbReference type="HOGENOM" id="CLU_014204_1_0_9"/>
<dbReference type="InterPro" id="IPR033887">
    <property type="entry name" value="PTS_IIA_man"/>
</dbReference>
<dbReference type="eggNOG" id="COG3933">
    <property type="taxonomic scope" value="Bacteria"/>
</dbReference>
<dbReference type="PANTHER" id="PTHR32071:SF38">
    <property type="entry name" value="PSP OPERON TRANSCRIPTIONAL ACTIVATOR"/>
    <property type="match status" value="1"/>
</dbReference>
<dbReference type="InterPro" id="IPR027417">
    <property type="entry name" value="P-loop_NTPase"/>
</dbReference>
<evidence type="ECO:0000256" key="4">
    <source>
        <dbReference type="ARBA" id="ARBA00022840"/>
    </source>
</evidence>
<dbReference type="PROSITE" id="PS00676">
    <property type="entry name" value="SIGMA54_INTERACT_2"/>
    <property type="match status" value="1"/>
</dbReference>
<dbReference type="STRING" id="36745.CLSAP_51160"/>
<dbReference type="eggNOG" id="COG1221">
    <property type="taxonomic scope" value="Bacteria"/>
</dbReference>
<organism evidence="9 10">
    <name type="scientific">Clostridium saccharoperbutylacetonicum N1-4(HMT)</name>
    <dbReference type="NCBI Taxonomy" id="931276"/>
    <lineage>
        <taxon>Bacteria</taxon>
        <taxon>Bacillati</taxon>
        <taxon>Bacillota</taxon>
        <taxon>Clostridia</taxon>
        <taxon>Eubacteriales</taxon>
        <taxon>Clostridiaceae</taxon>
        <taxon>Clostridium</taxon>
    </lineage>
</organism>
<dbReference type="GO" id="GO:0016020">
    <property type="term" value="C:membrane"/>
    <property type="evidence" value="ECO:0007669"/>
    <property type="project" value="InterPro"/>
</dbReference>
<feature type="domain" description="Sigma-54 factor interaction" evidence="6">
    <location>
        <begin position="76"/>
        <end position="309"/>
    </location>
</feature>
<dbReference type="InterPro" id="IPR025943">
    <property type="entry name" value="Sigma_54_int_dom_ATP-bd_2"/>
</dbReference>
<evidence type="ECO:0000256" key="1">
    <source>
        <dbReference type="ARBA" id="ARBA00022679"/>
    </source>
</evidence>
<dbReference type="GO" id="GO:0016301">
    <property type="term" value="F:kinase activity"/>
    <property type="evidence" value="ECO:0007669"/>
    <property type="project" value="UniProtKB-KW"/>
</dbReference>
<evidence type="ECO:0000259" key="8">
    <source>
        <dbReference type="PROSITE" id="PS51372"/>
    </source>
</evidence>
<proteinExistence type="predicted"/>
<evidence type="ECO:0000256" key="3">
    <source>
        <dbReference type="ARBA" id="ARBA00022777"/>
    </source>
</evidence>
<keyword evidence="2" id="KW-0547">Nucleotide-binding</keyword>
<dbReference type="InterPro" id="IPR004701">
    <property type="entry name" value="PTS_EIIA_man-typ"/>
</dbReference>
<dbReference type="InterPro" id="IPR036390">
    <property type="entry name" value="WH_DNA-bd_sf"/>
</dbReference>
<dbReference type="AlphaFoldDB" id="M1MMI0"/>
<dbReference type="GO" id="GO:0005524">
    <property type="term" value="F:ATP binding"/>
    <property type="evidence" value="ECO:0007669"/>
    <property type="project" value="UniProtKB-KW"/>
</dbReference>
<dbReference type="PROSITE" id="PS51372">
    <property type="entry name" value="PRD_2"/>
    <property type="match status" value="2"/>
</dbReference>
<dbReference type="SUPFAM" id="SSF63520">
    <property type="entry name" value="PTS-regulatory domain, PRD"/>
    <property type="match status" value="2"/>
</dbReference>
<dbReference type="InterPro" id="IPR036662">
    <property type="entry name" value="PTS_EIIA_man-typ_sf"/>
</dbReference>
<dbReference type="Proteomes" id="UP000011728">
    <property type="component" value="Chromosome"/>
</dbReference>
<dbReference type="PATRIC" id="fig|931276.5.peg.5423"/>
<gene>
    <name evidence="9" type="ORF">Cspa_c53690</name>
</gene>
<keyword evidence="5" id="KW-0238">DNA-binding</keyword>